<evidence type="ECO:0000259" key="3">
    <source>
        <dbReference type="PROSITE" id="PS50263"/>
    </source>
</evidence>
<name>A0A101JHI1_9ACTN</name>
<dbReference type="InterPro" id="IPR001110">
    <property type="entry name" value="UPF0012_CS"/>
</dbReference>
<comment type="caution">
    <text evidence="4">The sequence shown here is derived from an EMBL/GenBank/DDBJ whole genome shotgun (WGS) entry which is preliminary data.</text>
</comment>
<dbReference type="Gene3D" id="3.60.110.10">
    <property type="entry name" value="Carbon-nitrogen hydrolase"/>
    <property type="match status" value="1"/>
</dbReference>
<dbReference type="InterPro" id="IPR050345">
    <property type="entry name" value="Aliph_Amidase/BUP"/>
</dbReference>
<dbReference type="InterPro" id="IPR036526">
    <property type="entry name" value="C-N_Hydrolase_sf"/>
</dbReference>
<dbReference type="PROSITE" id="PS50263">
    <property type="entry name" value="CN_HYDROLASE"/>
    <property type="match status" value="1"/>
</dbReference>
<dbReference type="PANTHER" id="PTHR43674">
    <property type="entry name" value="NITRILASE C965.09-RELATED"/>
    <property type="match status" value="1"/>
</dbReference>
<dbReference type="AlphaFoldDB" id="A0A101JHI1"/>
<feature type="domain" description="CN hydrolase" evidence="3">
    <location>
        <begin position="1"/>
        <end position="240"/>
    </location>
</feature>
<dbReference type="InterPro" id="IPR003010">
    <property type="entry name" value="C-N_Hydrolase"/>
</dbReference>
<dbReference type="SUPFAM" id="SSF56317">
    <property type="entry name" value="Carbon-nitrogen hydrolase"/>
    <property type="match status" value="1"/>
</dbReference>
<dbReference type="GO" id="GO:0033388">
    <property type="term" value="P:putrescine biosynthetic process from arginine"/>
    <property type="evidence" value="ECO:0007669"/>
    <property type="project" value="TreeGrafter"/>
</dbReference>
<proteinExistence type="inferred from homology"/>
<keyword evidence="2 4" id="KW-0378">Hydrolase</keyword>
<dbReference type="PANTHER" id="PTHR43674:SF2">
    <property type="entry name" value="BETA-UREIDOPROPIONASE"/>
    <property type="match status" value="1"/>
</dbReference>
<dbReference type="GO" id="GO:0050126">
    <property type="term" value="F:N-carbamoylputrescine amidase activity"/>
    <property type="evidence" value="ECO:0007669"/>
    <property type="project" value="TreeGrafter"/>
</dbReference>
<protein>
    <submittedName>
        <fullName evidence="4">Carbon-nitrogen hydrolase</fullName>
    </submittedName>
</protein>
<dbReference type="Proteomes" id="UP000053244">
    <property type="component" value="Unassembled WGS sequence"/>
</dbReference>
<organism evidence="4 5">
    <name type="scientific">Actinoplanes awajinensis subsp. mycoplanecinus</name>
    <dbReference type="NCBI Taxonomy" id="135947"/>
    <lineage>
        <taxon>Bacteria</taxon>
        <taxon>Bacillati</taxon>
        <taxon>Actinomycetota</taxon>
        <taxon>Actinomycetes</taxon>
        <taxon>Micromonosporales</taxon>
        <taxon>Micromonosporaceae</taxon>
        <taxon>Actinoplanes</taxon>
    </lineage>
</organism>
<dbReference type="CDD" id="cd07576">
    <property type="entry name" value="R-amidase_like"/>
    <property type="match status" value="1"/>
</dbReference>
<comment type="similarity">
    <text evidence="1">Belongs to the carbon-nitrogen hydrolase superfamily. NIT1/NIT2 family.</text>
</comment>
<dbReference type="PROSITE" id="PS01227">
    <property type="entry name" value="UPF0012"/>
    <property type="match status" value="1"/>
</dbReference>
<keyword evidence="5" id="KW-1185">Reference proteome</keyword>
<dbReference type="EMBL" id="LLZH01000303">
    <property type="protein sequence ID" value="KUL26895.1"/>
    <property type="molecule type" value="Genomic_DNA"/>
</dbReference>
<gene>
    <name evidence="4" type="ORF">ADL15_36750</name>
</gene>
<accession>A0A101JHI1</accession>
<sequence length="265" mass="28099">MRVACWQPAWVPGRAHRDAFLARLGAVAADAARGGATLLITPEMSATGYHLGRARTAELAEPAGGPLADAVGEIAARTGVAIVYGWPERDGARIHNSVRLVDAAGTATVYRKTHLYGEGDRAVFTAGDELVVQARLGPLTVGLLVCYDVEFPEAVRAHALAGTELLVVPTALARPWEVVARTLVPARAFESQLFVAYVNWYSDGPDGYCGLSRVLAPDGTARGGAGEGDTETLLFADVDPAVILAARQVTPYLVDRRPELYGPVR</sequence>
<dbReference type="OrthoDB" id="9811121at2"/>
<evidence type="ECO:0000313" key="4">
    <source>
        <dbReference type="EMBL" id="KUL26895.1"/>
    </source>
</evidence>
<evidence type="ECO:0000256" key="2">
    <source>
        <dbReference type="ARBA" id="ARBA00022801"/>
    </source>
</evidence>
<dbReference type="RefSeq" id="WP_067701268.1">
    <property type="nucleotide sequence ID" value="NZ_LLZH01000303.1"/>
</dbReference>
<evidence type="ECO:0000256" key="1">
    <source>
        <dbReference type="ARBA" id="ARBA00010613"/>
    </source>
</evidence>
<dbReference type="Pfam" id="PF00795">
    <property type="entry name" value="CN_hydrolase"/>
    <property type="match status" value="1"/>
</dbReference>
<reference evidence="4 5" key="1">
    <citation type="submission" date="2015-10" db="EMBL/GenBank/DDBJ databases">
        <authorList>
            <person name="Gilbert D.G."/>
        </authorList>
    </citation>
    <scope>NUCLEOTIDE SEQUENCE [LARGE SCALE GENOMIC DNA]</scope>
    <source>
        <strain evidence="4 5">NRRL B-16712</strain>
    </source>
</reference>
<evidence type="ECO:0000313" key="5">
    <source>
        <dbReference type="Proteomes" id="UP000053244"/>
    </source>
</evidence>
<dbReference type="InterPro" id="IPR044083">
    <property type="entry name" value="RamA-like"/>
</dbReference>